<keyword evidence="1" id="KW-0808">Transferase</keyword>
<dbReference type="InterPro" id="IPR029063">
    <property type="entry name" value="SAM-dependent_MTases_sf"/>
</dbReference>
<dbReference type="Proteomes" id="UP001595699">
    <property type="component" value="Unassembled WGS sequence"/>
</dbReference>
<sequence>MGADQVGAVREVRRQLSLNGPPVLRDAPGDFGRISVPVESCDALRDLLVAERVSRVVEVGLAYAASSLAIGEALLTVGGDAPSHVVIDPFQETAWSGVGWEQLRSAGLDRIARLLVEPSSLALPGLLAEGYVADAAFVDGSHRFHEVFVDLYFLRKLVRPGGVIVLDDIRWPSVATAVRYFERDLGFEPVAVGSERLAAYRVPEPFEPSFESFQPF</sequence>
<dbReference type="Pfam" id="PF13578">
    <property type="entry name" value="Methyltransf_24"/>
    <property type="match status" value="1"/>
</dbReference>
<keyword evidence="1" id="KW-0489">Methyltransferase</keyword>
<proteinExistence type="predicted"/>
<dbReference type="Gene3D" id="3.40.50.150">
    <property type="entry name" value="Vaccinia Virus protein VP39"/>
    <property type="match status" value="1"/>
</dbReference>
<evidence type="ECO:0000313" key="1">
    <source>
        <dbReference type="EMBL" id="MFC3765992.1"/>
    </source>
</evidence>
<dbReference type="RefSeq" id="WP_205120497.1">
    <property type="nucleotide sequence ID" value="NZ_JAFBCM010000001.1"/>
</dbReference>
<reference evidence="2" key="1">
    <citation type="journal article" date="2019" name="Int. J. Syst. Evol. Microbiol.">
        <title>The Global Catalogue of Microorganisms (GCM) 10K type strain sequencing project: providing services to taxonomists for standard genome sequencing and annotation.</title>
        <authorList>
            <consortium name="The Broad Institute Genomics Platform"/>
            <consortium name="The Broad Institute Genome Sequencing Center for Infectious Disease"/>
            <person name="Wu L."/>
            <person name="Ma J."/>
        </authorList>
    </citation>
    <scope>NUCLEOTIDE SEQUENCE [LARGE SCALE GENOMIC DNA]</scope>
    <source>
        <strain evidence="2">CGMCC 4.7241</strain>
    </source>
</reference>
<protein>
    <submittedName>
        <fullName evidence="1">Class I SAM-dependent methyltransferase</fullName>
        <ecNumber evidence="1">2.1.1.-</ecNumber>
    </submittedName>
</protein>
<name>A0ABV7YLS4_9ACTN</name>
<dbReference type="EC" id="2.1.1.-" evidence="1"/>
<accession>A0ABV7YLS4</accession>
<organism evidence="1 2">
    <name type="scientific">Tenggerimyces flavus</name>
    <dbReference type="NCBI Taxonomy" id="1708749"/>
    <lineage>
        <taxon>Bacteria</taxon>
        <taxon>Bacillati</taxon>
        <taxon>Actinomycetota</taxon>
        <taxon>Actinomycetes</taxon>
        <taxon>Propionibacteriales</taxon>
        <taxon>Nocardioidaceae</taxon>
        <taxon>Tenggerimyces</taxon>
    </lineage>
</organism>
<comment type="caution">
    <text evidence="1">The sequence shown here is derived from an EMBL/GenBank/DDBJ whole genome shotgun (WGS) entry which is preliminary data.</text>
</comment>
<dbReference type="GO" id="GO:0032259">
    <property type="term" value="P:methylation"/>
    <property type="evidence" value="ECO:0007669"/>
    <property type="project" value="UniProtKB-KW"/>
</dbReference>
<gene>
    <name evidence="1" type="ORF">ACFOUW_34510</name>
</gene>
<dbReference type="GO" id="GO:0008168">
    <property type="term" value="F:methyltransferase activity"/>
    <property type="evidence" value="ECO:0007669"/>
    <property type="project" value="UniProtKB-KW"/>
</dbReference>
<dbReference type="EMBL" id="JBHRZH010000045">
    <property type="protein sequence ID" value="MFC3765992.1"/>
    <property type="molecule type" value="Genomic_DNA"/>
</dbReference>
<dbReference type="SUPFAM" id="SSF53335">
    <property type="entry name" value="S-adenosyl-L-methionine-dependent methyltransferases"/>
    <property type="match status" value="1"/>
</dbReference>
<evidence type="ECO:0000313" key="2">
    <source>
        <dbReference type="Proteomes" id="UP001595699"/>
    </source>
</evidence>
<keyword evidence="2" id="KW-1185">Reference proteome</keyword>